<name>A0A915DU35_9BILA</name>
<dbReference type="GO" id="GO:0046872">
    <property type="term" value="F:metal ion binding"/>
    <property type="evidence" value="ECO:0007669"/>
    <property type="project" value="UniProtKB-KW"/>
</dbReference>
<accession>A0A915DU35</accession>
<protein>
    <submittedName>
        <fullName evidence="4">Uncharacterized protein</fullName>
    </submittedName>
</protein>
<dbReference type="Gene3D" id="1.50.10.10">
    <property type="match status" value="1"/>
</dbReference>
<proteinExistence type="inferred from homology"/>
<evidence type="ECO:0000256" key="1">
    <source>
        <dbReference type="ARBA" id="ARBA00007179"/>
    </source>
</evidence>
<feature type="binding site" evidence="2">
    <location>
        <position position="267"/>
    </location>
    <ligand>
        <name>Zn(2+)</name>
        <dbReference type="ChEBI" id="CHEBI:29105"/>
    </ligand>
</feature>
<dbReference type="SUPFAM" id="SSF158745">
    <property type="entry name" value="LanC-like"/>
    <property type="match status" value="1"/>
</dbReference>
<dbReference type="AlphaFoldDB" id="A0A915DU35"/>
<evidence type="ECO:0000313" key="3">
    <source>
        <dbReference type="Proteomes" id="UP000887574"/>
    </source>
</evidence>
<dbReference type="PANTHER" id="PTHR12736:SF7">
    <property type="entry name" value="LANC-LIKE PROTEIN 3"/>
    <property type="match status" value="1"/>
</dbReference>
<dbReference type="PANTHER" id="PTHR12736">
    <property type="entry name" value="LANC-LIKE PROTEIN"/>
    <property type="match status" value="1"/>
</dbReference>
<reference evidence="4" key="1">
    <citation type="submission" date="2022-11" db="UniProtKB">
        <authorList>
            <consortium name="WormBaseParasite"/>
        </authorList>
    </citation>
    <scope>IDENTIFICATION</scope>
</reference>
<dbReference type="PRINTS" id="PR01950">
    <property type="entry name" value="LANCSUPER"/>
</dbReference>
<dbReference type="Pfam" id="PF05147">
    <property type="entry name" value="LANC_like"/>
    <property type="match status" value="1"/>
</dbReference>
<comment type="similarity">
    <text evidence="1">Belongs to the LanC-like protein family.</text>
</comment>
<dbReference type="GO" id="GO:0005975">
    <property type="term" value="P:carbohydrate metabolic process"/>
    <property type="evidence" value="ECO:0007669"/>
    <property type="project" value="InterPro"/>
</dbReference>
<dbReference type="PRINTS" id="PR01951">
    <property type="entry name" value="LANCEUKARYTE"/>
</dbReference>
<dbReference type="InterPro" id="IPR012341">
    <property type="entry name" value="6hp_glycosidase-like_sf"/>
</dbReference>
<feature type="binding site" evidence="2">
    <location>
        <position position="313"/>
    </location>
    <ligand>
        <name>Zn(2+)</name>
        <dbReference type="ChEBI" id="CHEBI:29105"/>
    </ligand>
</feature>
<organism evidence="3 4">
    <name type="scientific">Ditylenchus dipsaci</name>
    <dbReference type="NCBI Taxonomy" id="166011"/>
    <lineage>
        <taxon>Eukaryota</taxon>
        <taxon>Metazoa</taxon>
        <taxon>Ecdysozoa</taxon>
        <taxon>Nematoda</taxon>
        <taxon>Chromadorea</taxon>
        <taxon>Rhabditida</taxon>
        <taxon>Tylenchina</taxon>
        <taxon>Tylenchomorpha</taxon>
        <taxon>Sphaerularioidea</taxon>
        <taxon>Anguinidae</taxon>
        <taxon>Anguininae</taxon>
        <taxon>Ditylenchus</taxon>
    </lineage>
</organism>
<keyword evidence="2" id="KW-0479">Metal-binding</keyword>
<evidence type="ECO:0000256" key="2">
    <source>
        <dbReference type="PIRSR" id="PIRSR607822-1"/>
    </source>
</evidence>
<dbReference type="SMART" id="SM01260">
    <property type="entry name" value="LANC_like"/>
    <property type="match status" value="1"/>
</dbReference>
<dbReference type="InterPro" id="IPR007822">
    <property type="entry name" value="LANC-like"/>
</dbReference>
<keyword evidence="2" id="KW-0862">Zinc</keyword>
<dbReference type="InterPro" id="IPR020464">
    <property type="entry name" value="LanC-like_prot_euk"/>
</dbReference>
<dbReference type="CDD" id="cd04794">
    <property type="entry name" value="euk_LANCL"/>
    <property type="match status" value="1"/>
</dbReference>
<dbReference type="Proteomes" id="UP000887574">
    <property type="component" value="Unplaced"/>
</dbReference>
<dbReference type="GO" id="GO:0031179">
    <property type="term" value="P:peptide modification"/>
    <property type="evidence" value="ECO:0007669"/>
    <property type="project" value="InterPro"/>
</dbReference>
<dbReference type="WBParaSite" id="jg23512">
    <property type="protein sequence ID" value="jg23512"/>
    <property type="gene ID" value="jg23512"/>
</dbReference>
<dbReference type="GO" id="GO:0005886">
    <property type="term" value="C:plasma membrane"/>
    <property type="evidence" value="ECO:0007669"/>
    <property type="project" value="TreeGrafter"/>
</dbReference>
<evidence type="ECO:0000313" key="4">
    <source>
        <dbReference type="WBParaSite" id="jg23512"/>
    </source>
</evidence>
<keyword evidence="3" id="KW-1185">Reference proteome</keyword>
<sequence length="374" mass="41724">MQLTQIEAPIFASHQRLYVSVNILANVTDQWLLQNINKLSKRLVSRQIAVEECDEGGPYTGIAGVGYALLRVSKLPLSSSSEYINICNQFVEYQMAHSRDVSRSRFARYLTGSLGLYCIQGICESMAGKPTDHIGARFKELVDIGWLLAAVLTLRMETRQHVITDQDIQLVLQAMLKSGRQYANHHKSPAPLFYQWHGKEYLGAAHGLSGIMQMMLSFWSLLDHRAQQEVKQTVDWMVSIQTKEGNFASSTGHIGKSMGEHELVHWCHGATGVIQMLIAAYLAFQDHKYLTAARKCASLIWNKGLLKKGPGICHGVAGSGYAFLLMYRLTFEEQYLSMAKAFASVLMDPTFEQLARVPTVLCPCSKAGVVLYVS</sequence>
<feature type="binding site" evidence="2">
    <location>
        <position position="314"/>
    </location>
    <ligand>
        <name>Zn(2+)</name>
        <dbReference type="ChEBI" id="CHEBI:29105"/>
    </ligand>
</feature>